<comment type="caution">
    <text evidence="5">The sequence shown here is derived from an EMBL/GenBank/DDBJ whole genome shotgun (WGS) entry which is preliminary data.</text>
</comment>
<keyword evidence="2" id="KW-0564">Palmitate</keyword>
<dbReference type="EMBL" id="BASZ01000008">
    <property type="protein sequence ID" value="GAD50277.1"/>
    <property type="molecule type" value="Genomic_DNA"/>
</dbReference>
<feature type="region of interest" description="Disordered" evidence="4">
    <location>
        <begin position="107"/>
        <end position="126"/>
    </location>
</feature>
<evidence type="ECO:0000256" key="1">
    <source>
        <dbReference type="ARBA" id="ARBA00007613"/>
    </source>
</evidence>
<keyword evidence="2" id="KW-1134">Transmembrane beta strand</keyword>
<sequence>MSEAMNGTALRNGFGLLLGATALASCNMAPKNIQPSVPVPELYADQDSVSGEAAAEIGWQRFFGDPRLKTYIGAALANNRDLAAATARIAQARAQFRIQESDRLPQLDGDASATRTHAPVNSLGTGGTGNGDITYSQYRAGIAVSAFELDFWGRIRNLSEAARRQYLATVEAQRAFRLSLISDVAAAYYAIRAGEEGIALAERTVSSRRQGLEIAKLRMDAGVTSSVDYDQSLLLVTQAETDLADLRRTTEQQRNLLLVLIGGPIAGPLPEPRPIQTAGQFEALDPGLPSALLANRPDILAAEQQLYAANANIGAARAAFFPRISLTGALGFISPQLDSLFKGGNDTWSFGGAVDLPIFDWGKRKSSLRLSEAQRDEMVATYQSTVQNAFREVSDALVGRQRYREQIRAQEQAVAAQRRLAETAMLRYENGISIYLEVLDAERNLFSAEQQLIRLRATELQNGVSLYTALGGGLKTE</sequence>
<keyword evidence="6" id="KW-1185">Reference proteome</keyword>
<evidence type="ECO:0000256" key="3">
    <source>
        <dbReference type="SAM" id="Coils"/>
    </source>
</evidence>
<proteinExistence type="inferred from homology"/>
<dbReference type="InterPro" id="IPR010131">
    <property type="entry name" value="MdtP/NodT-like"/>
</dbReference>
<organism evidence="5 6">
    <name type="scientific">Caenibius tardaugens NBRC 16725</name>
    <dbReference type="NCBI Taxonomy" id="1219035"/>
    <lineage>
        <taxon>Bacteria</taxon>
        <taxon>Pseudomonadati</taxon>
        <taxon>Pseudomonadota</taxon>
        <taxon>Alphaproteobacteria</taxon>
        <taxon>Sphingomonadales</taxon>
        <taxon>Erythrobacteraceae</taxon>
        <taxon>Caenibius</taxon>
    </lineage>
</organism>
<dbReference type="PANTHER" id="PTHR30203">
    <property type="entry name" value="OUTER MEMBRANE CATION EFFLUX PROTEIN"/>
    <property type="match status" value="1"/>
</dbReference>
<dbReference type="InterPro" id="IPR003423">
    <property type="entry name" value="OMP_efflux"/>
</dbReference>
<dbReference type="GO" id="GO:0015562">
    <property type="term" value="F:efflux transmembrane transporter activity"/>
    <property type="evidence" value="ECO:0007669"/>
    <property type="project" value="InterPro"/>
</dbReference>
<name>U2YNV7_9SPHN</name>
<dbReference type="PANTHER" id="PTHR30203:SF32">
    <property type="entry name" value="CATION EFFLUX SYSTEM PROTEIN CUSC"/>
    <property type="match status" value="1"/>
</dbReference>
<keyword evidence="2" id="KW-0812">Transmembrane</keyword>
<reference evidence="5 6" key="1">
    <citation type="submission" date="2013-09" db="EMBL/GenBank/DDBJ databases">
        <title>Whole genome shotgun sequence of Novosphingobium tardaugens NBRC 16725.</title>
        <authorList>
            <person name="Isaki S."/>
            <person name="Hosoyama A."/>
            <person name="Tsuchikane K."/>
            <person name="Katsumata H."/>
            <person name="Ando Y."/>
            <person name="Yamazaki S."/>
            <person name="Fujita N."/>
        </authorList>
    </citation>
    <scope>NUCLEOTIDE SEQUENCE [LARGE SCALE GENOMIC DNA]</scope>
    <source>
        <strain evidence="5 6">NBRC 16725</strain>
    </source>
</reference>
<keyword evidence="3" id="KW-0175">Coiled coil</keyword>
<evidence type="ECO:0000313" key="6">
    <source>
        <dbReference type="Proteomes" id="UP000016568"/>
    </source>
</evidence>
<keyword evidence="2" id="KW-0449">Lipoprotein</keyword>
<evidence type="ECO:0000313" key="5">
    <source>
        <dbReference type="EMBL" id="GAD50277.1"/>
    </source>
</evidence>
<dbReference type="Gene3D" id="1.20.1600.10">
    <property type="entry name" value="Outer membrane efflux proteins (OEP)"/>
    <property type="match status" value="1"/>
</dbReference>
<comment type="similarity">
    <text evidence="1 2">Belongs to the outer membrane factor (OMF) (TC 1.B.17) family.</text>
</comment>
<dbReference type="RefSeq" id="WP_021691095.1">
    <property type="nucleotide sequence ID" value="NZ_BASZ01000008.1"/>
</dbReference>
<accession>U2YNV7</accession>
<protein>
    <submittedName>
        <fullName evidence="5">Putative outer membrane efflux protein</fullName>
    </submittedName>
</protein>
<comment type="subcellular location">
    <subcellularLocation>
        <location evidence="2">Cell membrane</location>
        <topology evidence="2">Lipid-anchor</topology>
    </subcellularLocation>
</comment>
<evidence type="ECO:0000256" key="2">
    <source>
        <dbReference type="RuleBase" id="RU362097"/>
    </source>
</evidence>
<dbReference type="eggNOG" id="COG1538">
    <property type="taxonomic scope" value="Bacteria"/>
</dbReference>
<feature type="coiled-coil region" evidence="3">
    <location>
        <begin position="400"/>
        <end position="458"/>
    </location>
</feature>
<dbReference type="Proteomes" id="UP000016568">
    <property type="component" value="Unassembled WGS sequence"/>
</dbReference>
<dbReference type="Gene3D" id="2.20.200.10">
    <property type="entry name" value="Outer membrane efflux proteins (OEP)"/>
    <property type="match status" value="1"/>
</dbReference>
<dbReference type="SUPFAM" id="SSF56954">
    <property type="entry name" value="Outer membrane efflux proteins (OEP)"/>
    <property type="match status" value="1"/>
</dbReference>
<keyword evidence="2" id="KW-0472">Membrane</keyword>
<evidence type="ECO:0000256" key="4">
    <source>
        <dbReference type="SAM" id="MobiDB-lite"/>
    </source>
</evidence>
<gene>
    <name evidence="5" type="ORF">NT2_08_00640</name>
</gene>
<dbReference type="Pfam" id="PF02321">
    <property type="entry name" value="OEP"/>
    <property type="match status" value="2"/>
</dbReference>
<dbReference type="NCBIfam" id="TIGR01845">
    <property type="entry name" value="outer_NodT"/>
    <property type="match status" value="1"/>
</dbReference>
<dbReference type="AlphaFoldDB" id="U2YNV7"/>
<dbReference type="GO" id="GO:0005886">
    <property type="term" value="C:plasma membrane"/>
    <property type="evidence" value="ECO:0007669"/>
    <property type="project" value="UniProtKB-SubCell"/>
</dbReference>